<evidence type="ECO:0000313" key="2">
    <source>
        <dbReference type="EMBL" id="MBB6428227.1"/>
    </source>
</evidence>
<accession>A0A7X0H363</accession>
<dbReference type="SMART" id="SM00849">
    <property type="entry name" value="Lactamase_B"/>
    <property type="match status" value="1"/>
</dbReference>
<dbReference type="InterPro" id="IPR036866">
    <property type="entry name" value="RibonucZ/Hydroxyglut_hydro"/>
</dbReference>
<dbReference type="RefSeq" id="WP_184675189.1">
    <property type="nucleotide sequence ID" value="NZ_JACHGY010000001.1"/>
</dbReference>
<dbReference type="SUPFAM" id="SSF56281">
    <property type="entry name" value="Metallo-hydrolase/oxidoreductase"/>
    <property type="match status" value="1"/>
</dbReference>
<keyword evidence="3" id="KW-1185">Reference proteome</keyword>
<feature type="domain" description="Metallo-beta-lactamase" evidence="1">
    <location>
        <begin position="36"/>
        <end position="255"/>
    </location>
</feature>
<reference evidence="2 3" key="1">
    <citation type="submission" date="2020-08" db="EMBL/GenBank/DDBJ databases">
        <title>Genomic Encyclopedia of Type Strains, Phase IV (KMG-IV): sequencing the most valuable type-strain genomes for metagenomic binning, comparative biology and taxonomic classification.</title>
        <authorList>
            <person name="Goeker M."/>
        </authorList>
    </citation>
    <scope>NUCLEOTIDE SEQUENCE [LARGE SCALE GENOMIC DNA]</scope>
    <source>
        <strain evidence="2 3">DSM 103725</strain>
    </source>
</reference>
<dbReference type="Proteomes" id="UP000541810">
    <property type="component" value="Unassembled WGS sequence"/>
</dbReference>
<organism evidence="2 3">
    <name type="scientific">Algisphaera agarilytica</name>
    <dbReference type="NCBI Taxonomy" id="1385975"/>
    <lineage>
        <taxon>Bacteria</taxon>
        <taxon>Pseudomonadati</taxon>
        <taxon>Planctomycetota</taxon>
        <taxon>Phycisphaerae</taxon>
        <taxon>Phycisphaerales</taxon>
        <taxon>Phycisphaeraceae</taxon>
        <taxon>Algisphaera</taxon>
    </lineage>
</organism>
<dbReference type="PANTHER" id="PTHR42663:SF6">
    <property type="entry name" value="HYDROLASE C777.06C-RELATED"/>
    <property type="match status" value="1"/>
</dbReference>
<evidence type="ECO:0000313" key="3">
    <source>
        <dbReference type="Proteomes" id="UP000541810"/>
    </source>
</evidence>
<dbReference type="EC" id="3.1.4.55" evidence="2"/>
<evidence type="ECO:0000259" key="1">
    <source>
        <dbReference type="SMART" id="SM00849"/>
    </source>
</evidence>
<comment type="caution">
    <text evidence="2">The sequence shown here is derived from an EMBL/GenBank/DDBJ whole genome shotgun (WGS) entry which is preliminary data.</text>
</comment>
<dbReference type="AlphaFoldDB" id="A0A7X0H363"/>
<dbReference type="Pfam" id="PF12706">
    <property type="entry name" value="Lactamase_B_2"/>
    <property type="match status" value="1"/>
</dbReference>
<dbReference type="PANTHER" id="PTHR42663">
    <property type="entry name" value="HYDROLASE C777.06C-RELATED-RELATED"/>
    <property type="match status" value="1"/>
</dbReference>
<name>A0A7X0H363_9BACT</name>
<dbReference type="InterPro" id="IPR001279">
    <property type="entry name" value="Metallo-B-lactamas"/>
</dbReference>
<dbReference type="EMBL" id="JACHGY010000001">
    <property type="protein sequence ID" value="MBB6428227.1"/>
    <property type="molecule type" value="Genomic_DNA"/>
</dbReference>
<proteinExistence type="predicted"/>
<dbReference type="CDD" id="cd16279">
    <property type="entry name" value="metallo-hydrolase-like_MBL-fold"/>
    <property type="match status" value="1"/>
</dbReference>
<sequence length="282" mass="31966">MPLELLFLGSGTSAGIPMIGCGCAVCRSDDPRDKRDRPSVLIRYDDPSLTVEDTHTEFNPKQTGRRQILIDTAPDMRQQMMRESISRLDAVIFTHAHADHTFGLDDLRRFNAVMNTALDVYAEPDVIHQLQSTFRYIFEPHTNVNKSFIANLIAHPIDEHEPLNFFGATWTPLRLMHGRLPVLGYRIDFAGRSIAYCTDVSTIPPDTYPKLQNLDVLVLDALRYRHHPTHLTVDRAVEIIEELQPKQAYLTHIAHDISHAELSPRLPEGIQLAFDGLSVQLD</sequence>
<protein>
    <submittedName>
        <fullName evidence="2">Phosphoribosyl 1,2-cyclic phosphate phosphodiesterase</fullName>
        <ecNumber evidence="2">3.1.4.55</ecNumber>
    </submittedName>
</protein>
<dbReference type="GO" id="GO:0103043">
    <property type="term" value="F:phosphoribosyl 1,2-cyclic phosphate phosphodiesterase activity"/>
    <property type="evidence" value="ECO:0007669"/>
    <property type="project" value="UniProtKB-EC"/>
</dbReference>
<gene>
    <name evidence="2" type="ORF">HNQ40_000033</name>
</gene>
<keyword evidence="2" id="KW-0378">Hydrolase</keyword>
<dbReference type="Gene3D" id="3.60.15.10">
    <property type="entry name" value="Ribonuclease Z/Hydroxyacylglutathione hydrolase-like"/>
    <property type="match status" value="1"/>
</dbReference>